<reference evidence="2" key="1">
    <citation type="journal article" date="2019" name="PLoS Negl. Trop. Dis.">
        <title>Revisiting the worldwide diversity of Leptospira species in the environment.</title>
        <authorList>
            <person name="Vincent A.T."/>
            <person name="Schiettekatte O."/>
            <person name="Bourhy P."/>
            <person name="Veyrier F.J."/>
            <person name="Picardeau M."/>
        </authorList>
    </citation>
    <scope>NUCLEOTIDE SEQUENCE [LARGE SCALE GENOMIC DNA]</scope>
    <source>
        <strain evidence="2">201800265</strain>
    </source>
</reference>
<keyword evidence="1" id="KW-1133">Transmembrane helix</keyword>
<organism evidence="2 3">
    <name type="scientific">Leptospira koniambonensis</name>
    <dbReference type="NCBI Taxonomy" id="2484950"/>
    <lineage>
        <taxon>Bacteria</taxon>
        <taxon>Pseudomonadati</taxon>
        <taxon>Spirochaetota</taxon>
        <taxon>Spirochaetia</taxon>
        <taxon>Leptospirales</taxon>
        <taxon>Leptospiraceae</taxon>
        <taxon>Leptospira</taxon>
    </lineage>
</organism>
<dbReference type="PROSITE" id="PS51257">
    <property type="entry name" value="PROKAR_LIPOPROTEIN"/>
    <property type="match status" value="1"/>
</dbReference>
<gene>
    <name evidence="2" type="ORF">EHQ52_14840</name>
</gene>
<dbReference type="EMBL" id="RQFY01000006">
    <property type="protein sequence ID" value="TGL32559.1"/>
    <property type="molecule type" value="Genomic_DNA"/>
</dbReference>
<keyword evidence="1" id="KW-0472">Membrane</keyword>
<sequence length="147" mass="15557">MEICALRSANRVVIYLKLVIIIFVCSFSLGCELKDDSNSTDKLLKEFVNGVATPSSSGSSDGNNSFYTVGGTISGMDGGKTITLANNLFEVSVFVFNGPFSFPFSYENHVTYAVSVTSQPVGQTCSLANQNGSIQGANVTSVIVLCN</sequence>
<accession>A0A4R9J4A9</accession>
<evidence type="ECO:0000313" key="2">
    <source>
        <dbReference type="EMBL" id="TGL32559.1"/>
    </source>
</evidence>
<dbReference type="AlphaFoldDB" id="A0A4R9J4A9"/>
<name>A0A4R9J4A9_9LEPT</name>
<keyword evidence="1" id="KW-0812">Transmembrane</keyword>
<evidence type="ECO:0000313" key="3">
    <source>
        <dbReference type="Proteomes" id="UP000297871"/>
    </source>
</evidence>
<comment type="caution">
    <text evidence="2">The sequence shown here is derived from an EMBL/GenBank/DDBJ whole genome shotgun (WGS) entry which is preliminary data.</text>
</comment>
<dbReference type="OrthoDB" id="335506at2"/>
<feature type="transmembrane region" description="Helical" evidence="1">
    <location>
        <begin position="12"/>
        <end position="30"/>
    </location>
</feature>
<protein>
    <submittedName>
        <fullName evidence="2">Hemagglutinin</fullName>
    </submittedName>
</protein>
<dbReference type="Proteomes" id="UP000297871">
    <property type="component" value="Unassembled WGS sequence"/>
</dbReference>
<keyword evidence="3" id="KW-1185">Reference proteome</keyword>
<proteinExistence type="predicted"/>
<evidence type="ECO:0000256" key="1">
    <source>
        <dbReference type="SAM" id="Phobius"/>
    </source>
</evidence>